<dbReference type="EMBL" id="OW659477">
    <property type="protein sequence ID" value="CAH2762012.1"/>
    <property type="molecule type" value="Genomic_DNA"/>
</dbReference>
<accession>A0AAU9VGZ3</accession>
<evidence type="ECO:0008006" key="5">
    <source>
        <dbReference type="Google" id="ProtNLM"/>
    </source>
</evidence>
<evidence type="ECO:0000313" key="2">
    <source>
        <dbReference type="EMBL" id="CAH2762012.1"/>
    </source>
</evidence>
<dbReference type="EMBL" id="OW659496">
    <property type="protein sequence ID" value="CAH2762001.1"/>
    <property type="molecule type" value="Genomic_DNA"/>
</dbReference>
<evidence type="ECO:0000313" key="4">
    <source>
        <dbReference type="Proteomes" id="UP001154111"/>
    </source>
</evidence>
<gene>
    <name evidence="2" type="ORF">ERYAMS2_00995</name>
    <name evidence="1" type="ORF">ERYAMS_00701</name>
</gene>
<keyword evidence="3" id="KW-1185">Reference proteome</keyword>
<sequence>MLTKEKLKALLDSLKICVNEGIQNDCNTKLFPRLVYFENEWSSVLSSGDEYQSTVTYQVSFFSKTPRHTKLLELKNKLADEGLIVPIFHEYVESEQMIHSTFVITVLEDL</sequence>
<organism evidence="2 4">
    <name type="scientific">Erysipelothrix amsterdamensis</name>
    <dbReference type="NCBI Taxonomy" id="2929157"/>
    <lineage>
        <taxon>Bacteria</taxon>
        <taxon>Bacillati</taxon>
        <taxon>Bacillota</taxon>
        <taxon>Erysipelotrichia</taxon>
        <taxon>Erysipelotrichales</taxon>
        <taxon>Erysipelotrichaceae</taxon>
        <taxon>Erysipelothrix</taxon>
    </lineage>
</organism>
<dbReference type="RefSeq" id="WP_254006337.1">
    <property type="nucleotide sequence ID" value="NZ_OW659477.1"/>
</dbReference>
<dbReference type="AlphaFoldDB" id="A0AAU9VGZ3"/>
<proteinExistence type="predicted"/>
<dbReference type="Proteomes" id="UP001154095">
    <property type="component" value="Chromosome"/>
</dbReference>
<reference evidence="2" key="1">
    <citation type="submission" date="2022-04" db="EMBL/GenBank/DDBJ databases">
        <authorList>
            <person name="Forde T."/>
        </authorList>
    </citation>
    <scope>NUCLEOTIDE SEQUENCE</scope>
    <source>
        <strain evidence="2">A18Y016a</strain>
        <strain evidence="1">A18Y020d</strain>
    </source>
</reference>
<evidence type="ECO:0000313" key="1">
    <source>
        <dbReference type="EMBL" id="CAH2762001.1"/>
    </source>
</evidence>
<dbReference type="Proteomes" id="UP001154111">
    <property type="component" value="Chromosome"/>
</dbReference>
<evidence type="ECO:0000313" key="3">
    <source>
        <dbReference type="Proteomes" id="UP001154095"/>
    </source>
</evidence>
<name>A0AAU9VGZ3_9FIRM</name>
<protein>
    <recommendedName>
        <fullName evidence="5">DUF3168 domain-containing protein</fullName>
    </recommendedName>
</protein>